<dbReference type="Proteomes" id="UP000887565">
    <property type="component" value="Unplaced"/>
</dbReference>
<proteinExistence type="predicted"/>
<evidence type="ECO:0000313" key="2">
    <source>
        <dbReference type="WBParaSite" id="nRc.2.0.1.t08589-RA"/>
    </source>
</evidence>
<evidence type="ECO:0000313" key="1">
    <source>
        <dbReference type="Proteomes" id="UP000887565"/>
    </source>
</evidence>
<protein>
    <submittedName>
        <fullName evidence="2">Uncharacterized protein</fullName>
    </submittedName>
</protein>
<reference evidence="2" key="1">
    <citation type="submission" date="2022-11" db="UniProtKB">
        <authorList>
            <consortium name="WormBaseParasite"/>
        </authorList>
    </citation>
    <scope>IDENTIFICATION</scope>
</reference>
<accession>A0A915I5C3</accession>
<dbReference type="WBParaSite" id="nRc.2.0.1.t08589-RA">
    <property type="protein sequence ID" value="nRc.2.0.1.t08589-RA"/>
    <property type="gene ID" value="nRc.2.0.1.g08589"/>
</dbReference>
<organism evidence="1 2">
    <name type="scientific">Romanomermis culicivorax</name>
    <name type="common">Nematode worm</name>
    <dbReference type="NCBI Taxonomy" id="13658"/>
    <lineage>
        <taxon>Eukaryota</taxon>
        <taxon>Metazoa</taxon>
        <taxon>Ecdysozoa</taxon>
        <taxon>Nematoda</taxon>
        <taxon>Enoplea</taxon>
        <taxon>Dorylaimia</taxon>
        <taxon>Mermithida</taxon>
        <taxon>Mermithoidea</taxon>
        <taxon>Mermithidae</taxon>
        <taxon>Romanomermis</taxon>
    </lineage>
</organism>
<dbReference type="AlphaFoldDB" id="A0A915I5C3"/>
<name>A0A915I5C3_ROMCU</name>
<keyword evidence="1" id="KW-1185">Reference proteome</keyword>
<sequence>MCTKMAQRINPLSNLVLTNAIQGEINQHFQKFPLHEEFANTNLKVAYYFHFILGLLNSIASQPRKDATEIFYQRTDNNLRVFVVRGGK</sequence>